<comment type="caution">
    <text evidence="6">The sequence shown here is derived from an EMBL/GenBank/DDBJ whole genome shotgun (WGS) entry which is preliminary data.</text>
</comment>
<protein>
    <submittedName>
        <fullName evidence="6">Diacylglycerol kinase family enzyme</fullName>
    </submittedName>
</protein>
<evidence type="ECO:0000313" key="7">
    <source>
        <dbReference type="Proteomes" id="UP000580654"/>
    </source>
</evidence>
<accession>A0A840Y2T1</accession>
<feature type="domain" description="DAGKc" evidence="5">
    <location>
        <begin position="1"/>
        <end position="128"/>
    </location>
</feature>
<dbReference type="Gene3D" id="3.40.50.10330">
    <property type="entry name" value="Probable inorganic polyphosphate/atp-NAD kinase, domain 1"/>
    <property type="match status" value="1"/>
</dbReference>
<evidence type="ECO:0000259" key="5">
    <source>
        <dbReference type="PROSITE" id="PS50146"/>
    </source>
</evidence>
<dbReference type="PANTHER" id="PTHR12358">
    <property type="entry name" value="SPHINGOSINE KINASE"/>
    <property type="match status" value="1"/>
</dbReference>
<evidence type="ECO:0000256" key="3">
    <source>
        <dbReference type="ARBA" id="ARBA00022777"/>
    </source>
</evidence>
<gene>
    <name evidence="6" type="ORF">FHS87_001125</name>
</gene>
<keyword evidence="3 6" id="KW-0418">Kinase</keyword>
<keyword evidence="7" id="KW-1185">Reference proteome</keyword>
<dbReference type="PANTHER" id="PTHR12358:SF106">
    <property type="entry name" value="LIPID KINASE YEGS"/>
    <property type="match status" value="1"/>
</dbReference>
<dbReference type="EMBL" id="JACIJD010000004">
    <property type="protein sequence ID" value="MBB5693099.1"/>
    <property type="molecule type" value="Genomic_DNA"/>
</dbReference>
<dbReference type="SUPFAM" id="SSF111331">
    <property type="entry name" value="NAD kinase/diacylglycerol kinase-like"/>
    <property type="match status" value="1"/>
</dbReference>
<dbReference type="Gene3D" id="2.60.200.40">
    <property type="match status" value="1"/>
</dbReference>
<dbReference type="Proteomes" id="UP000580654">
    <property type="component" value="Unassembled WGS sequence"/>
</dbReference>
<dbReference type="GO" id="GO:0016301">
    <property type="term" value="F:kinase activity"/>
    <property type="evidence" value="ECO:0007669"/>
    <property type="project" value="UniProtKB-KW"/>
</dbReference>
<proteinExistence type="predicted"/>
<reference evidence="6 7" key="1">
    <citation type="submission" date="2020-08" db="EMBL/GenBank/DDBJ databases">
        <title>Genomic Encyclopedia of Type Strains, Phase IV (KMG-IV): sequencing the most valuable type-strain genomes for metagenomic binning, comparative biology and taxonomic classification.</title>
        <authorList>
            <person name="Goeker M."/>
        </authorList>
    </citation>
    <scope>NUCLEOTIDE SEQUENCE [LARGE SCALE GENOMIC DNA]</scope>
    <source>
        <strain evidence="6 7">DSM 25622</strain>
    </source>
</reference>
<dbReference type="AlphaFoldDB" id="A0A840Y2T1"/>
<organism evidence="6 7">
    <name type="scientific">Muricoccus pecuniae</name>
    <dbReference type="NCBI Taxonomy" id="693023"/>
    <lineage>
        <taxon>Bacteria</taxon>
        <taxon>Pseudomonadati</taxon>
        <taxon>Pseudomonadota</taxon>
        <taxon>Alphaproteobacteria</taxon>
        <taxon>Acetobacterales</taxon>
        <taxon>Roseomonadaceae</taxon>
        <taxon>Muricoccus</taxon>
    </lineage>
</organism>
<dbReference type="InterPro" id="IPR050187">
    <property type="entry name" value="Lipid_Phosphate_FormReg"/>
</dbReference>
<dbReference type="InterPro" id="IPR045540">
    <property type="entry name" value="YegS/DAGK_C"/>
</dbReference>
<dbReference type="GO" id="GO:0005886">
    <property type="term" value="C:plasma membrane"/>
    <property type="evidence" value="ECO:0007669"/>
    <property type="project" value="TreeGrafter"/>
</dbReference>
<name>A0A840Y2T1_9PROT</name>
<evidence type="ECO:0000256" key="4">
    <source>
        <dbReference type="ARBA" id="ARBA00022840"/>
    </source>
</evidence>
<dbReference type="GO" id="GO:0005524">
    <property type="term" value="F:ATP binding"/>
    <property type="evidence" value="ECO:0007669"/>
    <property type="project" value="UniProtKB-KW"/>
</dbReference>
<dbReference type="Pfam" id="PF00781">
    <property type="entry name" value="DAGK_cat"/>
    <property type="match status" value="1"/>
</dbReference>
<dbReference type="RefSeq" id="WP_184514766.1">
    <property type="nucleotide sequence ID" value="NZ_JACIJD010000004.1"/>
</dbReference>
<evidence type="ECO:0000313" key="6">
    <source>
        <dbReference type="EMBL" id="MBB5693099.1"/>
    </source>
</evidence>
<keyword evidence="2" id="KW-0547">Nucleotide-binding</keyword>
<dbReference type="Pfam" id="PF19279">
    <property type="entry name" value="YegS_C"/>
    <property type="match status" value="1"/>
</dbReference>
<evidence type="ECO:0000256" key="1">
    <source>
        <dbReference type="ARBA" id="ARBA00022679"/>
    </source>
</evidence>
<sequence>MLIVFNPTAGSRRQRRLDRALAALRGRGLRPEVALTARPGHAEEIAREAARAGAGTVVAAGGDGTIAEVASGLAGGEAVLGILPLGTANVLAWELGIPLPPEGAAAVLAEGRIAALRPGIARFGDGRTRLFLQMLGAGFDAEVVARLDLGLKRRIGRGAYVWQTARELSRYAFPPVTVRIGGEAVTAAGVVVTKGRFYAGRYMLAPGALPGEAGFHVVTFRRPGALATALYGAALPLDLLPRLPGVEARRAAALRIEGGSVPVQTDGDPAGTLPVEIEDAPAPLRILLPR</sequence>
<keyword evidence="1" id="KW-0808">Transferase</keyword>
<dbReference type="PROSITE" id="PS50146">
    <property type="entry name" value="DAGK"/>
    <property type="match status" value="1"/>
</dbReference>
<dbReference type="SMART" id="SM00046">
    <property type="entry name" value="DAGKc"/>
    <property type="match status" value="1"/>
</dbReference>
<keyword evidence="4" id="KW-0067">ATP-binding</keyword>
<evidence type="ECO:0000256" key="2">
    <source>
        <dbReference type="ARBA" id="ARBA00022741"/>
    </source>
</evidence>
<dbReference type="InterPro" id="IPR016064">
    <property type="entry name" value="NAD/diacylglycerol_kinase_sf"/>
</dbReference>
<dbReference type="InterPro" id="IPR001206">
    <property type="entry name" value="Diacylglycerol_kinase_cat_dom"/>
</dbReference>
<dbReference type="InterPro" id="IPR017438">
    <property type="entry name" value="ATP-NAD_kinase_N"/>
</dbReference>